<feature type="chain" id="PRO_5038980453" description="Ricin B lectin domain-containing protein" evidence="2">
    <location>
        <begin position="22"/>
        <end position="219"/>
    </location>
</feature>
<reference evidence="4" key="1">
    <citation type="submission" date="2016-06" db="EMBL/GenBank/DDBJ databases">
        <authorList>
            <person name="Varghese N."/>
        </authorList>
    </citation>
    <scope>NUCLEOTIDE SEQUENCE [LARGE SCALE GENOMIC DNA]</scope>
    <source>
        <strain evidence="4">DSM 45344</strain>
    </source>
</reference>
<dbReference type="OrthoDB" id="3296302at2"/>
<organism evidence="3 4">
    <name type="scientific">Micromonospora krabiensis</name>
    <dbReference type="NCBI Taxonomy" id="307121"/>
    <lineage>
        <taxon>Bacteria</taxon>
        <taxon>Bacillati</taxon>
        <taxon>Actinomycetota</taxon>
        <taxon>Actinomycetes</taxon>
        <taxon>Micromonosporales</taxon>
        <taxon>Micromonosporaceae</taxon>
        <taxon>Micromonospora</taxon>
    </lineage>
</organism>
<evidence type="ECO:0000313" key="3">
    <source>
        <dbReference type="EMBL" id="SBV25017.1"/>
    </source>
</evidence>
<dbReference type="STRING" id="307121.GA0070620_0485"/>
<dbReference type="RefSeq" id="WP_091588107.1">
    <property type="nucleotide sequence ID" value="NZ_JBHRWG010000002.1"/>
</dbReference>
<name>A0A1C3MXF9_9ACTN</name>
<evidence type="ECO:0000313" key="4">
    <source>
        <dbReference type="Proteomes" id="UP000199393"/>
    </source>
</evidence>
<feature type="compositionally biased region" description="Low complexity" evidence="1">
    <location>
        <begin position="42"/>
        <end position="73"/>
    </location>
</feature>
<keyword evidence="4" id="KW-1185">Reference proteome</keyword>
<dbReference type="AlphaFoldDB" id="A0A1C3MXF9"/>
<sequence>MRPIALGVVALTGAVLLTGCAGNTDGQAVGGRAGGSTEAPVSAPAEPTGPSSPTAPTTTAPTTPTATTNARTSDLSQLRRLGISLDADVLIDVADDGVDRWLEVARDGSVDFTGGEHTNTTMMSLTAAPVTERNRVLLKPPFWSEEVDDGYCVTDTPGATLRLEECTTGSGAQIWEVVPAGDSGQFELRGAYGILRVEDGRLTTGPSGRTGLQTITYAD</sequence>
<dbReference type="PROSITE" id="PS51257">
    <property type="entry name" value="PROKAR_LIPOPROTEIN"/>
    <property type="match status" value="1"/>
</dbReference>
<evidence type="ECO:0000256" key="1">
    <source>
        <dbReference type="SAM" id="MobiDB-lite"/>
    </source>
</evidence>
<accession>A0A1C3MXF9</accession>
<dbReference type="EMBL" id="LT598496">
    <property type="protein sequence ID" value="SBV25017.1"/>
    <property type="molecule type" value="Genomic_DNA"/>
</dbReference>
<proteinExistence type="predicted"/>
<keyword evidence="2" id="KW-0732">Signal</keyword>
<protein>
    <recommendedName>
        <fullName evidence="5">Ricin B lectin domain-containing protein</fullName>
    </recommendedName>
</protein>
<feature type="region of interest" description="Disordered" evidence="1">
    <location>
        <begin position="28"/>
        <end position="73"/>
    </location>
</feature>
<feature type="signal peptide" evidence="2">
    <location>
        <begin position="1"/>
        <end position="21"/>
    </location>
</feature>
<gene>
    <name evidence="3" type="ORF">GA0070620_0485</name>
</gene>
<evidence type="ECO:0000256" key="2">
    <source>
        <dbReference type="SAM" id="SignalP"/>
    </source>
</evidence>
<dbReference type="Proteomes" id="UP000199393">
    <property type="component" value="Chromosome I"/>
</dbReference>
<evidence type="ECO:0008006" key="5">
    <source>
        <dbReference type="Google" id="ProtNLM"/>
    </source>
</evidence>